<protein>
    <submittedName>
        <fullName evidence="2">Uncharacterized protein</fullName>
    </submittedName>
</protein>
<name>A0ABX2ITN7_9RHOB</name>
<evidence type="ECO:0000313" key="2">
    <source>
        <dbReference type="EMBL" id="NSX54187.1"/>
    </source>
</evidence>
<dbReference type="Proteomes" id="UP000777935">
    <property type="component" value="Unassembled WGS sequence"/>
</dbReference>
<accession>A0ABX2ITN7</accession>
<keyword evidence="1" id="KW-0732">Signal</keyword>
<feature type="chain" id="PRO_5045033939" evidence="1">
    <location>
        <begin position="21"/>
        <end position="103"/>
    </location>
</feature>
<gene>
    <name evidence="2" type="ORF">HRQ87_05170</name>
    <name evidence="3" type="ORF">HRQ87_12900</name>
</gene>
<proteinExistence type="predicted"/>
<feature type="signal peptide" evidence="1">
    <location>
        <begin position="1"/>
        <end position="20"/>
    </location>
</feature>
<evidence type="ECO:0000313" key="4">
    <source>
        <dbReference type="Proteomes" id="UP000777935"/>
    </source>
</evidence>
<dbReference type="EMBL" id="JABUFE010000007">
    <property type="protein sequence ID" value="NSX55702.1"/>
    <property type="molecule type" value="Genomic_DNA"/>
</dbReference>
<dbReference type="EMBL" id="JABUFE010000002">
    <property type="protein sequence ID" value="NSX54187.1"/>
    <property type="molecule type" value="Genomic_DNA"/>
</dbReference>
<organism evidence="2 4">
    <name type="scientific">Parasulfitobacter algicola</name>
    <dbReference type="NCBI Taxonomy" id="2614809"/>
    <lineage>
        <taxon>Bacteria</taxon>
        <taxon>Pseudomonadati</taxon>
        <taxon>Pseudomonadota</taxon>
        <taxon>Alphaproteobacteria</taxon>
        <taxon>Rhodobacterales</taxon>
        <taxon>Roseobacteraceae</taxon>
        <taxon>Parasulfitobacter</taxon>
    </lineage>
</organism>
<evidence type="ECO:0000313" key="3">
    <source>
        <dbReference type="EMBL" id="NSX55702.1"/>
    </source>
</evidence>
<dbReference type="RefSeq" id="WP_174135947.1">
    <property type="nucleotide sequence ID" value="NZ_JABUFE010000002.1"/>
</dbReference>
<evidence type="ECO:0000256" key="1">
    <source>
        <dbReference type="SAM" id="SignalP"/>
    </source>
</evidence>
<reference evidence="2 4" key="1">
    <citation type="submission" date="2020-06" db="EMBL/GenBank/DDBJ databases">
        <title>Sulfitobacter algicola sp. nov., isolated from green algae.</title>
        <authorList>
            <person name="Wang C."/>
        </authorList>
    </citation>
    <scope>NUCLEOTIDE SEQUENCE [LARGE SCALE GENOMIC DNA]</scope>
    <source>
        <strain evidence="2 4">1151</strain>
    </source>
</reference>
<keyword evidence="4" id="KW-1185">Reference proteome</keyword>
<comment type="caution">
    <text evidence="2">The sequence shown here is derived from an EMBL/GenBank/DDBJ whole genome shotgun (WGS) entry which is preliminary data.</text>
</comment>
<sequence length="103" mass="10743">MYVKATIAALTLAIAAPAFANTQLAGSAGVEPGVFTTNQLAAIKAANDSDERIGFERTSNDIVSTQSVATDNQLARSLGVEGQGLSLSELAMLKDRLESDRSE</sequence>